<reference evidence="6" key="2">
    <citation type="journal article" date="2024" name="Plant">
        <title>Genomic evolution and insights into agronomic trait innovations of Sesamum species.</title>
        <authorList>
            <person name="Miao H."/>
            <person name="Wang L."/>
            <person name="Qu L."/>
            <person name="Liu H."/>
            <person name="Sun Y."/>
            <person name="Le M."/>
            <person name="Wang Q."/>
            <person name="Wei S."/>
            <person name="Zheng Y."/>
            <person name="Lin W."/>
            <person name="Duan Y."/>
            <person name="Cao H."/>
            <person name="Xiong S."/>
            <person name="Wang X."/>
            <person name="Wei L."/>
            <person name="Li C."/>
            <person name="Ma Q."/>
            <person name="Ju M."/>
            <person name="Zhao R."/>
            <person name="Li G."/>
            <person name="Mu C."/>
            <person name="Tian Q."/>
            <person name="Mei H."/>
            <person name="Zhang T."/>
            <person name="Gao T."/>
            <person name="Zhang H."/>
        </authorList>
    </citation>
    <scope>NUCLEOTIDE SEQUENCE</scope>
    <source>
        <strain evidence="6">3651</strain>
    </source>
</reference>
<dbReference type="InterPro" id="IPR036282">
    <property type="entry name" value="Glutathione-S-Trfase_C_sf"/>
</dbReference>
<dbReference type="PANTHER" id="PTHR11260:SF764">
    <property type="entry name" value="GLUTATHIONE TRANSFERASE"/>
    <property type="match status" value="1"/>
</dbReference>
<dbReference type="InterPro" id="IPR010987">
    <property type="entry name" value="Glutathione-S-Trfase_C-like"/>
</dbReference>
<accession>A0AAE1XZ92</accession>
<comment type="caution">
    <text evidence="6">The sequence shown here is derived from an EMBL/GenBank/DDBJ whole genome shotgun (WGS) entry which is preliminary data.</text>
</comment>
<comment type="similarity">
    <text evidence="3">Belongs to the GST superfamily.</text>
</comment>
<dbReference type="GO" id="GO:0004364">
    <property type="term" value="F:glutathione transferase activity"/>
    <property type="evidence" value="ECO:0007669"/>
    <property type="project" value="UniProtKB-UniRule"/>
</dbReference>
<keyword evidence="7" id="KW-1185">Reference proteome</keyword>
<evidence type="ECO:0000313" key="6">
    <source>
        <dbReference type="EMBL" id="KAK4420652.1"/>
    </source>
</evidence>
<dbReference type="AlphaFoldDB" id="A0AAE1XZ92"/>
<reference evidence="6" key="1">
    <citation type="submission" date="2020-06" db="EMBL/GenBank/DDBJ databases">
        <authorList>
            <person name="Li T."/>
            <person name="Hu X."/>
            <person name="Zhang T."/>
            <person name="Song X."/>
            <person name="Zhang H."/>
            <person name="Dai N."/>
            <person name="Sheng W."/>
            <person name="Hou X."/>
            <person name="Wei L."/>
        </authorList>
    </citation>
    <scope>NUCLEOTIDE SEQUENCE</scope>
    <source>
        <strain evidence="6">3651</strain>
        <tissue evidence="6">Leaf</tissue>
    </source>
</reference>
<organism evidence="6 7">
    <name type="scientific">Sesamum alatum</name>
    <dbReference type="NCBI Taxonomy" id="300844"/>
    <lineage>
        <taxon>Eukaryota</taxon>
        <taxon>Viridiplantae</taxon>
        <taxon>Streptophyta</taxon>
        <taxon>Embryophyta</taxon>
        <taxon>Tracheophyta</taxon>
        <taxon>Spermatophyta</taxon>
        <taxon>Magnoliopsida</taxon>
        <taxon>eudicotyledons</taxon>
        <taxon>Gunneridae</taxon>
        <taxon>Pentapetalae</taxon>
        <taxon>asterids</taxon>
        <taxon>lamiids</taxon>
        <taxon>Lamiales</taxon>
        <taxon>Pedaliaceae</taxon>
        <taxon>Sesamum</taxon>
    </lineage>
</organism>
<evidence type="ECO:0000256" key="2">
    <source>
        <dbReference type="ARBA" id="ARBA00047960"/>
    </source>
</evidence>
<proteinExistence type="inferred from homology"/>
<evidence type="ECO:0000256" key="1">
    <source>
        <dbReference type="ARBA" id="ARBA00022679"/>
    </source>
</evidence>
<dbReference type="EMBL" id="JACGWO010000008">
    <property type="protein sequence ID" value="KAK4420652.1"/>
    <property type="molecule type" value="Genomic_DNA"/>
</dbReference>
<feature type="domain" description="GST C-terminal" evidence="5">
    <location>
        <begin position="80"/>
        <end position="148"/>
    </location>
</feature>
<evidence type="ECO:0000259" key="4">
    <source>
        <dbReference type="PROSITE" id="PS50404"/>
    </source>
</evidence>
<dbReference type="InterPro" id="IPR045073">
    <property type="entry name" value="Omega/Tau-like"/>
</dbReference>
<dbReference type="Gene3D" id="1.20.1050.10">
    <property type="match status" value="1"/>
</dbReference>
<dbReference type="CDD" id="cd03185">
    <property type="entry name" value="GST_C_Tau"/>
    <property type="match status" value="1"/>
</dbReference>
<evidence type="ECO:0000256" key="3">
    <source>
        <dbReference type="RuleBase" id="RU369102"/>
    </source>
</evidence>
<dbReference type="GO" id="GO:0006749">
    <property type="term" value="P:glutathione metabolic process"/>
    <property type="evidence" value="ECO:0007669"/>
    <property type="project" value="InterPro"/>
</dbReference>
<dbReference type="PROSITE" id="PS50405">
    <property type="entry name" value="GST_CTER"/>
    <property type="match status" value="1"/>
</dbReference>
<dbReference type="SUPFAM" id="SSF52833">
    <property type="entry name" value="Thioredoxin-like"/>
    <property type="match status" value="1"/>
</dbReference>
<dbReference type="GO" id="GO:0005829">
    <property type="term" value="C:cytosol"/>
    <property type="evidence" value="ECO:0007669"/>
    <property type="project" value="UniProtKB-SubCell"/>
</dbReference>
<dbReference type="InterPro" id="IPR004045">
    <property type="entry name" value="Glutathione_S-Trfase_N"/>
</dbReference>
<comment type="subcellular location">
    <subcellularLocation>
        <location evidence="3">Cytoplasm</location>
        <location evidence="3">Cytosol</location>
    </subcellularLocation>
</comment>
<keyword evidence="1 3" id="KW-0808">Transferase</keyword>
<dbReference type="Pfam" id="PF02798">
    <property type="entry name" value="GST_N"/>
    <property type="match status" value="1"/>
</dbReference>
<name>A0AAE1XZ92_9LAMI</name>
<dbReference type="Gene3D" id="3.40.30.10">
    <property type="entry name" value="Glutaredoxin"/>
    <property type="match status" value="1"/>
</dbReference>
<dbReference type="InterPro" id="IPR036249">
    <property type="entry name" value="Thioredoxin-like_sf"/>
</dbReference>
<dbReference type="PANTHER" id="PTHR11260">
    <property type="entry name" value="GLUTATHIONE S-TRANSFERASE, GST, SUPERFAMILY, GST DOMAIN CONTAINING"/>
    <property type="match status" value="1"/>
</dbReference>
<dbReference type="InterPro" id="IPR045074">
    <property type="entry name" value="GST_C_Tau"/>
</dbReference>
<gene>
    <name evidence="6" type="ORF">Salat_2015700</name>
</gene>
<dbReference type="PROSITE" id="PS50404">
    <property type="entry name" value="GST_NTER"/>
    <property type="match status" value="1"/>
</dbReference>
<comment type="catalytic activity">
    <reaction evidence="2 3">
        <text>RX + glutathione = an S-substituted glutathione + a halide anion + H(+)</text>
        <dbReference type="Rhea" id="RHEA:16437"/>
        <dbReference type="ChEBI" id="CHEBI:15378"/>
        <dbReference type="ChEBI" id="CHEBI:16042"/>
        <dbReference type="ChEBI" id="CHEBI:17792"/>
        <dbReference type="ChEBI" id="CHEBI:57925"/>
        <dbReference type="ChEBI" id="CHEBI:90779"/>
        <dbReference type="EC" id="2.5.1.18"/>
    </reaction>
</comment>
<dbReference type="Proteomes" id="UP001293254">
    <property type="component" value="Unassembled WGS sequence"/>
</dbReference>
<evidence type="ECO:0000313" key="7">
    <source>
        <dbReference type="Proteomes" id="UP001293254"/>
    </source>
</evidence>
<dbReference type="EC" id="2.5.1.18" evidence="3"/>
<keyword evidence="3" id="KW-0963">Cytoplasm</keyword>
<sequence length="148" mass="16921">MADEVVLLDDYVSMFGMRARVALAEKGVEYEYRYESLQADRSALLLRMNPIQKQIPVLIHEGKPVYEVWKDKSPNLLTSDPYQRAQARFWADFVDRKVYDGGRRLSGTKVEEQESSKKDLIAALKLLEGELADKPYFGGENSGFLMLP</sequence>
<protein>
    <recommendedName>
        <fullName evidence="3">Glutathione S-transferase</fullName>
        <ecNumber evidence="3">2.5.1.18</ecNumber>
    </recommendedName>
</protein>
<comment type="function">
    <text evidence="3">Is involved in the conjugation of reduced glutathione to a wide number of exogenous and endogenous hydrophobic electrophiles.</text>
</comment>
<evidence type="ECO:0000259" key="5">
    <source>
        <dbReference type="PROSITE" id="PS50405"/>
    </source>
</evidence>
<feature type="domain" description="GST N-terminal" evidence="4">
    <location>
        <begin position="3"/>
        <end position="102"/>
    </location>
</feature>
<dbReference type="SUPFAM" id="SSF47616">
    <property type="entry name" value="GST C-terminal domain-like"/>
    <property type="match status" value="1"/>
</dbReference>